<comment type="domain">
    <text evidence="9">The C-terminal domain binds 2 Fe-S clusters but is otherwise mostly in an intrinsically disordered conformation.</text>
</comment>
<comment type="subcellular location">
    <subcellularLocation>
        <location evidence="9">Cytoplasm</location>
    </subcellularLocation>
    <subcellularLocation>
        <location evidence="9">Mitochondrion intermembrane space</location>
    </subcellularLocation>
</comment>
<dbReference type="AlphaFoldDB" id="A0A075ANF7"/>
<organism evidence="11 12">
    <name type="scientific">Rozella allomycis (strain CSF55)</name>
    <dbReference type="NCBI Taxonomy" id="988480"/>
    <lineage>
        <taxon>Eukaryota</taxon>
        <taxon>Fungi</taxon>
        <taxon>Fungi incertae sedis</taxon>
        <taxon>Cryptomycota</taxon>
        <taxon>Cryptomycota incertae sedis</taxon>
        <taxon>Rozella</taxon>
    </lineage>
</organism>
<keyword evidence="9" id="KW-0001">2Fe-2S</keyword>
<accession>A0A075ANF7</accession>
<dbReference type="GO" id="GO:0051539">
    <property type="term" value="F:4 iron, 4 sulfur cluster binding"/>
    <property type="evidence" value="ECO:0007669"/>
    <property type="project" value="UniProtKB-KW"/>
</dbReference>
<comment type="domain">
    <text evidence="9">The twin Cx2C motifs are involved in the recognition by the mitochondrial MIA40-ERV1 disulfide relay system. The formation of 2 disulfide bonds in the Cx2C motifs through dithiol/disulfide exchange reactions effectively traps the protein in the mitochondrial intermembrane space.</text>
</comment>
<feature type="binding site" evidence="9">
    <location>
        <position position="163"/>
    </location>
    <ligand>
        <name>[2Fe-2S] cluster</name>
        <dbReference type="ChEBI" id="CHEBI:190135"/>
    </ligand>
</feature>
<feature type="binding site" evidence="9">
    <location>
        <position position="189"/>
    </location>
    <ligand>
        <name>[4Fe-4S] cluster</name>
        <dbReference type="ChEBI" id="CHEBI:49883"/>
    </ligand>
</feature>
<evidence type="ECO:0000256" key="8">
    <source>
        <dbReference type="ARBA" id="ARBA00023128"/>
    </source>
</evidence>
<dbReference type="GO" id="GO:0009055">
    <property type="term" value="F:electron transfer activity"/>
    <property type="evidence" value="ECO:0007669"/>
    <property type="project" value="UniProtKB-UniRule"/>
</dbReference>
<reference evidence="11 12" key="1">
    <citation type="journal article" date="2013" name="Curr. Biol.">
        <title>Shared signatures of parasitism and phylogenomics unite Cryptomycota and microsporidia.</title>
        <authorList>
            <person name="James T.Y."/>
            <person name="Pelin A."/>
            <person name="Bonen L."/>
            <person name="Ahrendt S."/>
            <person name="Sain D."/>
            <person name="Corradi N."/>
            <person name="Stajich J.E."/>
        </authorList>
    </citation>
    <scope>NUCLEOTIDE SEQUENCE [LARGE SCALE GENOMIC DNA]</scope>
    <source>
        <strain evidence="11 12">CSF55</strain>
    </source>
</reference>
<comment type="cofactor">
    <cofactor evidence="9">
        <name>[2Fe-2S] cluster</name>
        <dbReference type="ChEBI" id="CHEBI:190135"/>
    </cofactor>
</comment>
<evidence type="ECO:0000256" key="7">
    <source>
        <dbReference type="ARBA" id="ARBA00023014"/>
    </source>
</evidence>
<feature type="binding site" evidence="9">
    <location>
        <position position="166"/>
    </location>
    <ligand>
        <name>[2Fe-2S] cluster</name>
        <dbReference type="ChEBI" id="CHEBI:190135"/>
    </ligand>
</feature>
<dbReference type="STRING" id="988480.A0A075ANF7"/>
<evidence type="ECO:0000256" key="9">
    <source>
        <dbReference type="HAMAP-Rule" id="MF_03115"/>
    </source>
</evidence>
<evidence type="ECO:0000256" key="4">
    <source>
        <dbReference type="ARBA" id="ARBA00022490"/>
    </source>
</evidence>
<evidence type="ECO:0000256" key="1">
    <source>
        <dbReference type="ARBA" id="ARBA00001966"/>
    </source>
</evidence>
<keyword evidence="12" id="KW-1185">Reference proteome</keyword>
<dbReference type="OrthoDB" id="311633at2759"/>
<feature type="binding site" evidence="9">
    <location>
        <position position="192"/>
    </location>
    <ligand>
        <name>[4Fe-4S] cluster</name>
        <dbReference type="ChEBI" id="CHEBI:49883"/>
    </ligand>
</feature>
<feature type="domain" description="Anamorsin C-terminal" evidence="10">
    <location>
        <begin position="175"/>
        <end position="219"/>
    </location>
</feature>
<dbReference type="HAMAP" id="MF_03115">
    <property type="entry name" value="Anamorsin"/>
    <property type="match status" value="1"/>
</dbReference>
<feature type="region of interest" description="Fe-S binding site B" evidence="9">
    <location>
        <begin position="189"/>
        <end position="203"/>
    </location>
</feature>
<evidence type="ECO:0000259" key="10">
    <source>
        <dbReference type="Pfam" id="PF05093"/>
    </source>
</evidence>
<comment type="domain">
    <text evidence="9">The N-terminal domain has structural similarity with S-adenosyl-L-methionine-dependent methyltransferases, but does not bind S-adenosyl-L-methionine. It is required for correct assembly of the 2 Fe-S clusters.</text>
</comment>
<dbReference type="PANTHER" id="PTHR13273">
    <property type="entry name" value="ANAMORSIN"/>
    <property type="match status" value="1"/>
</dbReference>
<dbReference type="InterPro" id="IPR046408">
    <property type="entry name" value="CIAPIN1"/>
</dbReference>
<keyword evidence="7 9" id="KW-0411">Iron-sulfur</keyword>
<comment type="cofactor">
    <cofactor evidence="1 9">
        <name>[4Fe-4S] cluster</name>
        <dbReference type="ChEBI" id="CHEBI:49883"/>
    </cofactor>
</comment>
<dbReference type="GO" id="GO:0016226">
    <property type="term" value="P:iron-sulfur cluster assembly"/>
    <property type="evidence" value="ECO:0007669"/>
    <property type="project" value="UniProtKB-UniRule"/>
</dbReference>
<dbReference type="GO" id="GO:0046872">
    <property type="term" value="F:metal ion binding"/>
    <property type="evidence" value="ECO:0007669"/>
    <property type="project" value="UniProtKB-KW"/>
</dbReference>
<feature type="short sequence motif" description="Cx2C motif 2" evidence="9">
    <location>
        <begin position="200"/>
        <end position="203"/>
    </location>
</feature>
<feature type="binding site" evidence="9">
    <location>
        <position position="203"/>
    </location>
    <ligand>
        <name>[4Fe-4S] cluster</name>
        <dbReference type="ChEBI" id="CHEBI:49883"/>
    </ligand>
</feature>
<keyword evidence="3 9" id="KW-0004">4Fe-4S</keyword>
<feature type="binding site" evidence="9">
    <location>
        <position position="152"/>
    </location>
    <ligand>
        <name>[2Fe-2S] cluster</name>
        <dbReference type="ChEBI" id="CHEBI:190135"/>
    </ligand>
</feature>
<feature type="binding site" evidence="9">
    <location>
        <position position="168"/>
    </location>
    <ligand>
        <name>[2Fe-2S] cluster</name>
        <dbReference type="ChEBI" id="CHEBI:190135"/>
    </ligand>
</feature>
<feature type="region of interest" description="Fe-S binding site A" evidence="9">
    <location>
        <begin position="152"/>
        <end position="168"/>
    </location>
</feature>
<protein>
    <submittedName>
        <fullName evidence="11">Anamorsin domain-containing protein</fullName>
    </submittedName>
</protein>
<keyword evidence="4 9" id="KW-0963">Cytoplasm</keyword>
<dbReference type="Pfam" id="PF05093">
    <property type="entry name" value="CIAPIN1"/>
    <property type="match status" value="1"/>
</dbReference>
<evidence type="ECO:0000256" key="6">
    <source>
        <dbReference type="ARBA" id="ARBA00023004"/>
    </source>
</evidence>
<proteinExistence type="inferred from homology"/>
<comment type="caution">
    <text evidence="9">Lacks conserved residue(s) required for the propagation of feature annotation.</text>
</comment>
<name>A0A075ANF7_ROZAC</name>
<keyword evidence="5 9" id="KW-0479">Metal-binding</keyword>
<gene>
    <name evidence="11" type="ORF">O9G_005743</name>
</gene>
<feature type="binding site" evidence="9">
    <location>
        <position position="200"/>
    </location>
    <ligand>
        <name>[4Fe-4S] cluster</name>
        <dbReference type="ChEBI" id="CHEBI:49883"/>
    </ligand>
</feature>
<dbReference type="Proteomes" id="UP000030755">
    <property type="component" value="Unassembled WGS sequence"/>
</dbReference>
<dbReference type="GO" id="GO:0051537">
    <property type="term" value="F:2 iron, 2 sulfur cluster binding"/>
    <property type="evidence" value="ECO:0007669"/>
    <property type="project" value="UniProtKB-UniRule"/>
</dbReference>
<evidence type="ECO:0000256" key="3">
    <source>
        <dbReference type="ARBA" id="ARBA00022485"/>
    </source>
</evidence>
<evidence type="ECO:0000256" key="2">
    <source>
        <dbReference type="ARBA" id="ARBA00008169"/>
    </source>
</evidence>
<keyword evidence="6 9" id="KW-0408">Iron</keyword>
<evidence type="ECO:0000313" key="12">
    <source>
        <dbReference type="Proteomes" id="UP000030755"/>
    </source>
</evidence>
<sequence>MSNLVVSSSVNLTEFFNSFEKEFNINNENTVFASLEENIKSLQDRRFQNIFLILESEASVDETFLSSLSPCIADSGFLICQGNESLQRTLKYAGYYKCKCPSNVQSIKISFKKGEKKTSWINSISNNDDLIDEDELLDAEDLKKPDLTASDCGTTATKKKRACKNCTCGLAEAEKNQVDTTNSLPKSSCGNCYLGDAFRCSTCPYLGTPAFKPGEKVQVNLNDDIDF</sequence>
<comment type="similarity">
    <text evidence="2 9">Belongs to the anamorsin family.</text>
</comment>
<dbReference type="GO" id="GO:0005758">
    <property type="term" value="C:mitochondrial intermembrane space"/>
    <property type="evidence" value="ECO:0007669"/>
    <property type="project" value="UniProtKB-SubCell"/>
</dbReference>
<evidence type="ECO:0000313" key="11">
    <source>
        <dbReference type="EMBL" id="EPZ31372.1"/>
    </source>
</evidence>
<keyword evidence="8 9" id="KW-0496">Mitochondrion</keyword>
<evidence type="ECO:0000256" key="5">
    <source>
        <dbReference type="ARBA" id="ARBA00022723"/>
    </source>
</evidence>
<feature type="short sequence motif" description="Cx2C motif 1" evidence="9">
    <location>
        <begin position="189"/>
        <end position="192"/>
    </location>
</feature>
<dbReference type="EMBL" id="KE561252">
    <property type="protein sequence ID" value="EPZ31372.1"/>
    <property type="molecule type" value="Genomic_DNA"/>
</dbReference>
<dbReference type="InterPro" id="IPR007785">
    <property type="entry name" value="Anamorsin"/>
</dbReference>
<dbReference type="PANTHER" id="PTHR13273:SF14">
    <property type="entry name" value="ANAMORSIN"/>
    <property type="match status" value="1"/>
</dbReference>
<dbReference type="HOGENOM" id="CLU_1149165_0_0_1"/>